<dbReference type="InterPro" id="IPR009057">
    <property type="entry name" value="Homeodomain-like_sf"/>
</dbReference>
<evidence type="ECO:0000313" key="5">
    <source>
        <dbReference type="EMBL" id="RDE24422.1"/>
    </source>
</evidence>
<dbReference type="GO" id="GO:0043565">
    <property type="term" value="F:sequence-specific DNA binding"/>
    <property type="evidence" value="ECO:0007669"/>
    <property type="project" value="InterPro"/>
</dbReference>
<dbReference type="InterPro" id="IPR018060">
    <property type="entry name" value="HTH_AraC"/>
</dbReference>
<sequence length="298" mass="32981">MVDALLEQPGDGAAGPVEIGIEGDFRVCAQSAIRQSGQWHFHRRFELHLVGESAGSLIVGDHRDQYAEGDLVLIGPGLPHAWHLHPQQSETAARHIQVHFSETLLRSGNQLAPDLLGLEAFMEGARAGLAFGGKTRQQAAEMMHQLLDAQGCKRLAIFYLLLDLLAGCSQSTRLVSAAYPRVASSGISPRIKSVMDYLCRHYSEPVIQDRIAEEFGMSAGHLCRRFKKETGVGFVEFINHLRVQKSCELLANSGLPITQICFEVGFRNISNFNRRFVALKKMTPSAYRCSYRADSSSR</sequence>
<dbReference type="OrthoDB" id="9816011at2"/>
<accession>A0A369WRW8</accession>
<dbReference type="SUPFAM" id="SSF46689">
    <property type="entry name" value="Homeodomain-like"/>
    <property type="match status" value="2"/>
</dbReference>
<reference evidence="5 6" key="1">
    <citation type="submission" date="2018-07" db="EMBL/GenBank/DDBJ databases">
        <title>Motiliproteus coralliicola sp. nov., a bacterium isolated from Coral.</title>
        <authorList>
            <person name="Wang G."/>
        </authorList>
    </citation>
    <scope>NUCLEOTIDE SEQUENCE [LARGE SCALE GENOMIC DNA]</scope>
    <source>
        <strain evidence="5 6">C34</strain>
    </source>
</reference>
<keyword evidence="2" id="KW-0238">DNA-binding</keyword>
<gene>
    <name evidence="5" type="ORF">DV711_02210</name>
</gene>
<keyword evidence="6" id="KW-1185">Reference proteome</keyword>
<evidence type="ECO:0000256" key="3">
    <source>
        <dbReference type="ARBA" id="ARBA00023163"/>
    </source>
</evidence>
<dbReference type="GO" id="GO:0003700">
    <property type="term" value="F:DNA-binding transcription factor activity"/>
    <property type="evidence" value="ECO:0007669"/>
    <property type="project" value="InterPro"/>
</dbReference>
<protein>
    <submittedName>
        <fullName evidence="5">AraC family transcriptional regulator</fullName>
    </submittedName>
</protein>
<dbReference type="Pfam" id="PF12833">
    <property type="entry name" value="HTH_18"/>
    <property type="match status" value="1"/>
</dbReference>
<keyword evidence="1" id="KW-0805">Transcription regulation</keyword>
<name>A0A369WRW8_9GAMM</name>
<evidence type="ECO:0000256" key="2">
    <source>
        <dbReference type="ARBA" id="ARBA00023125"/>
    </source>
</evidence>
<organism evidence="5 6">
    <name type="scientific">Motiliproteus coralliicola</name>
    <dbReference type="NCBI Taxonomy" id="2283196"/>
    <lineage>
        <taxon>Bacteria</taxon>
        <taxon>Pseudomonadati</taxon>
        <taxon>Pseudomonadota</taxon>
        <taxon>Gammaproteobacteria</taxon>
        <taxon>Oceanospirillales</taxon>
        <taxon>Oceanospirillaceae</taxon>
        <taxon>Motiliproteus</taxon>
    </lineage>
</organism>
<dbReference type="AlphaFoldDB" id="A0A369WRW8"/>
<dbReference type="Proteomes" id="UP000253769">
    <property type="component" value="Unassembled WGS sequence"/>
</dbReference>
<dbReference type="InterPro" id="IPR018062">
    <property type="entry name" value="HTH_AraC-typ_CS"/>
</dbReference>
<dbReference type="InterPro" id="IPR003313">
    <property type="entry name" value="AraC-bd"/>
</dbReference>
<comment type="caution">
    <text evidence="5">The sequence shown here is derived from an EMBL/GenBank/DDBJ whole genome shotgun (WGS) entry which is preliminary data.</text>
</comment>
<feature type="domain" description="HTH araC/xylS-type" evidence="4">
    <location>
        <begin position="192"/>
        <end position="290"/>
    </location>
</feature>
<dbReference type="Pfam" id="PF02311">
    <property type="entry name" value="AraC_binding"/>
    <property type="match status" value="1"/>
</dbReference>
<dbReference type="InterPro" id="IPR011051">
    <property type="entry name" value="RmlC_Cupin_sf"/>
</dbReference>
<dbReference type="SMART" id="SM00342">
    <property type="entry name" value="HTH_ARAC"/>
    <property type="match status" value="1"/>
</dbReference>
<evidence type="ECO:0000313" key="6">
    <source>
        <dbReference type="Proteomes" id="UP000253769"/>
    </source>
</evidence>
<keyword evidence="3" id="KW-0804">Transcription</keyword>
<evidence type="ECO:0000259" key="4">
    <source>
        <dbReference type="PROSITE" id="PS01124"/>
    </source>
</evidence>
<dbReference type="PROSITE" id="PS01124">
    <property type="entry name" value="HTH_ARAC_FAMILY_2"/>
    <property type="match status" value="1"/>
</dbReference>
<proteinExistence type="predicted"/>
<dbReference type="SUPFAM" id="SSF51182">
    <property type="entry name" value="RmlC-like cupins"/>
    <property type="match status" value="1"/>
</dbReference>
<dbReference type="Gene3D" id="1.10.10.60">
    <property type="entry name" value="Homeodomain-like"/>
    <property type="match status" value="2"/>
</dbReference>
<dbReference type="EMBL" id="QQOH01000001">
    <property type="protein sequence ID" value="RDE24422.1"/>
    <property type="molecule type" value="Genomic_DNA"/>
</dbReference>
<evidence type="ECO:0000256" key="1">
    <source>
        <dbReference type="ARBA" id="ARBA00023015"/>
    </source>
</evidence>
<dbReference type="PANTHER" id="PTHR43280:SF27">
    <property type="entry name" value="TRANSCRIPTIONAL REGULATOR MTLR"/>
    <property type="match status" value="1"/>
</dbReference>
<dbReference type="PANTHER" id="PTHR43280">
    <property type="entry name" value="ARAC-FAMILY TRANSCRIPTIONAL REGULATOR"/>
    <property type="match status" value="1"/>
</dbReference>
<dbReference type="PROSITE" id="PS00041">
    <property type="entry name" value="HTH_ARAC_FAMILY_1"/>
    <property type="match status" value="1"/>
</dbReference>